<feature type="coiled-coil region" evidence="1">
    <location>
        <begin position="510"/>
        <end position="635"/>
    </location>
</feature>
<dbReference type="AlphaFoldDB" id="A0AAD5MWR0"/>
<proteinExistence type="predicted"/>
<accession>A0AAD5MWR0</accession>
<feature type="region of interest" description="Disordered" evidence="2">
    <location>
        <begin position="35"/>
        <end position="84"/>
    </location>
</feature>
<dbReference type="Pfam" id="PF12325">
    <property type="entry name" value="TMF_TATA_bd"/>
    <property type="match status" value="1"/>
</dbReference>
<evidence type="ECO:0000256" key="2">
    <source>
        <dbReference type="SAM" id="MobiDB-lite"/>
    </source>
</evidence>
<feature type="coiled-coil region" evidence="1">
    <location>
        <begin position="694"/>
        <end position="756"/>
    </location>
</feature>
<dbReference type="InterPro" id="IPR022091">
    <property type="entry name" value="TMF_TATA-bd"/>
</dbReference>
<keyword evidence="1" id="KW-0175">Coiled coil</keyword>
<evidence type="ECO:0000259" key="3">
    <source>
        <dbReference type="Pfam" id="PF12325"/>
    </source>
</evidence>
<sequence>MQTPTNAEELNGKGIILQILRKTALKTAQQKIDSVLDIRPEDDTPSSSANDPVTDNWLIAPLSEVSNAEANLPPPASTSEKDENWSNAWNSISAEHEHVVDSEPNPIRDECPQTATLFDHPPSSNSSDGMEPGQSPLKTSDCEGNKQVDANDSENSVYVDVDLSGTTAEVCHFASSSDNTVHEEIILHPLPDIVRRNSHQDDSQTVVSSDIEVIRNVDAWSLASSKPATDNMPSNAFASKNESAESFRAQLLHAEQRRNELKTANDTLQSNNVQLQQRIIVLNQQQALLKKELDEKKTELDDLLTEGKRLSEHSGKQTREIRRLRSELAELEKVKSERKRLKEEKARAEETIGLQKEELCSLKEMIKQLEVNAEQLMKEQTMRAASTEAAQKHVLEQNKHLAELDRELAEAKRQISELTNCNKRLTKETELMQSANWSERLAGERANETVATVSAELQEARAHIERLNSQLHSTETRLDVVLNERNTVAESISQANIPLLDEINSLKQSLHREQRASEEADVKMRAMKRELDVTKEQLDKLKELNESLVAHHHQELTVVSQKVQHLERDLTRKKEKEIIVSENKTARAVDAKALDSMKEENAVLANECAILQRNIAEIRDEKESLNLLLIETRQQMERSVPVESLPVARQRDHVHSENSSSADVPLSTSRIAPFSLGMPYSAQHEMSLKRISFLEQEAVRCSKLEDQVRSLKKELQALNSQYNRLLVVDGERLERIEELEHDVIDLRQLLKDQLVAFVEARIPNNAEKS</sequence>
<dbReference type="Proteomes" id="UP001196413">
    <property type="component" value="Unassembled WGS sequence"/>
</dbReference>
<evidence type="ECO:0000256" key="1">
    <source>
        <dbReference type="SAM" id="Coils"/>
    </source>
</evidence>
<keyword evidence="5" id="KW-1185">Reference proteome</keyword>
<name>A0AAD5MWR0_PARTN</name>
<feature type="region of interest" description="Disordered" evidence="2">
    <location>
        <begin position="97"/>
        <end position="154"/>
    </location>
</feature>
<feature type="coiled-coil region" evidence="1">
    <location>
        <begin position="244"/>
        <end position="358"/>
    </location>
</feature>
<evidence type="ECO:0000313" key="5">
    <source>
        <dbReference type="Proteomes" id="UP001196413"/>
    </source>
</evidence>
<gene>
    <name evidence="4" type="ORF">KIN20_024224</name>
</gene>
<feature type="coiled-coil region" evidence="1">
    <location>
        <begin position="394"/>
        <end position="484"/>
    </location>
</feature>
<comment type="caution">
    <text evidence="4">The sequence shown here is derived from an EMBL/GenBank/DDBJ whole genome shotgun (WGS) entry which is preliminary data.</text>
</comment>
<feature type="compositionally biased region" description="Basic and acidic residues" evidence="2">
    <location>
        <begin position="97"/>
        <end position="111"/>
    </location>
</feature>
<dbReference type="EMBL" id="JAHQIW010004884">
    <property type="protein sequence ID" value="KAJ1364193.1"/>
    <property type="molecule type" value="Genomic_DNA"/>
</dbReference>
<reference evidence="4" key="1">
    <citation type="submission" date="2021-06" db="EMBL/GenBank/DDBJ databases">
        <title>Parelaphostrongylus tenuis whole genome reference sequence.</title>
        <authorList>
            <person name="Garwood T.J."/>
            <person name="Larsen P.A."/>
            <person name="Fountain-Jones N.M."/>
            <person name="Garbe J.R."/>
            <person name="Macchietto M.G."/>
            <person name="Kania S.A."/>
            <person name="Gerhold R.W."/>
            <person name="Richards J.E."/>
            <person name="Wolf T.M."/>
        </authorList>
    </citation>
    <scope>NUCLEOTIDE SEQUENCE</scope>
    <source>
        <strain evidence="4">MNPRO001-30</strain>
        <tissue evidence="4">Meninges</tissue>
    </source>
</reference>
<protein>
    <recommendedName>
        <fullName evidence="3">TATA element modulatory factor 1 TATA binding domain-containing protein</fullName>
    </recommendedName>
</protein>
<feature type="domain" description="TATA element modulatory factor 1 TATA binding" evidence="3">
    <location>
        <begin position="694"/>
        <end position="754"/>
    </location>
</feature>
<organism evidence="4 5">
    <name type="scientific">Parelaphostrongylus tenuis</name>
    <name type="common">Meningeal worm</name>
    <dbReference type="NCBI Taxonomy" id="148309"/>
    <lineage>
        <taxon>Eukaryota</taxon>
        <taxon>Metazoa</taxon>
        <taxon>Ecdysozoa</taxon>
        <taxon>Nematoda</taxon>
        <taxon>Chromadorea</taxon>
        <taxon>Rhabditida</taxon>
        <taxon>Rhabditina</taxon>
        <taxon>Rhabditomorpha</taxon>
        <taxon>Strongyloidea</taxon>
        <taxon>Metastrongylidae</taxon>
        <taxon>Parelaphostrongylus</taxon>
    </lineage>
</organism>
<evidence type="ECO:0000313" key="4">
    <source>
        <dbReference type="EMBL" id="KAJ1364193.1"/>
    </source>
</evidence>